<reference evidence="2 3" key="1">
    <citation type="submission" date="2016-10" db="EMBL/GenBank/DDBJ databases">
        <authorList>
            <person name="de Groot N.N."/>
        </authorList>
    </citation>
    <scope>NUCLEOTIDE SEQUENCE [LARGE SCALE GENOMIC DNA]</scope>
    <source>
        <strain evidence="2 3">DSM 8512</strain>
    </source>
</reference>
<dbReference type="AlphaFoldDB" id="A0A1H8L4B7"/>
<evidence type="ECO:0000259" key="1">
    <source>
        <dbReference type="Pfam" id="PF10276"/>
    </source>
</evidence>
<evidence type="ECO:0000313" key="3">
    <source>
        <dbReference type="Proteomes" id="UP000199054"/>
    </source>
</evidence>
<name>A0A1H8L4B7_9RHOB</name>
<organism evidence="2 3">
    <name type="scientific">Paracoccus alcaliphilus</name>
    <dbReference type="NCBI Taxonomy" id="34002"/>
    <lineage>
        <taxon>Bacteria</taxon>
        <taxon>Pseudomonadati</taxon>
        <taxon>Pseudomonadota</taxon>
        <taxon>Alphaproteobacteria</taxon>
        <taxon>Rhodobacterales</taxon>
        <taxon>Paracoccaceae</taxon>
        <taxon>Paracoccus</taxon>
    </lineage>
</organism>
<proteinExistence type="predicted"/>
<dbReference type="RefSeq" id="WP_090614747.1">
    <property type="nucleotide sequence ID" value="NZ_CP067124.1"/>
</dbReference>
<evidence type="ECO:0000313" key="2">
    <source>
        <dbReference type="EMBL" id="SEN99965.1"/>
    </source>
</evidence>
<dbReference type="Gene3D" id="2.60.260.40">
    <property type="entry name" value="q5lls5 like domains"/>
    <property type="match status" value="1"/>
</dbReference>
<protein>
    <submittedName>
        <fullName evidence="2">Uncharacterized conserved protein, contains Zn-finger domain</fullName>
    </submittedName>
</protein>
<dbReference type="EMBL" id="FODE01000027">
    <property type="protein sequence ID" value="SEN99965.1"/>
    <property type="molecule type" value="Genomic_DNA"/>
</dbReference>
<feature type="domain" description="Zinc finger CHCC-type" evidence="1">
    <location>
        <begin position="19"/>
        <end position="56"/>
    </location>
</feature>
<dbReference type="Proteomes" id="UP000199054">
    <property type="component" value="Unassembled WGS sequence"/>
</dbReference>
<dbReference type="STRING" id="34002.SAMN04489859_102744"/>
<dbReference type="InterPro" id="IPR019401">
    <property type="entry name" value="Znf_CHCC"/>
</dbReference>
<gene>
    <name evidence="2" type="ORF">SAMN04489859_102744</name>
</gene>
<sequence length="67" mass="7439">MTAASPEHAAPETQIVTTWKVACDGDEAGGLGHPRVWLPIPRDTGWVECGYCDKRFVIDRDHAHDDH</sequence>
<keyword evidence="3" id="KW-1185">Reference proteome</keyword>
<dbReference type="OrthoDB" id="7391570at2"/>
<dbReference type="Pfam" id="PF10276">
    <property type="entry name" value="zf-CHCC"/>
    <property type="match status" value="1"/>
</dbReference>
<accession>A0A1H8L4B7</accession>